<dbReference type="Proteomes" id="UP001212841">
    <property type="component" value="Unassembled WGS sequence"/>
</dbReference>
<dbReference type="AlphaFoldDB" id="A0AAD5SFG3"/>
<gene>
    <name evidence="1" type="ORF">HK097_004687</name>
</gene>
<organism evidence="1 2">
    <name type="scientific">Rhizophlyctis rosea</name>
    <dbReference type="NCBI Taxonomy" id="64517"/>
    <lineage>
        <taxon>Eukaryota</taxon>
        <taxon>Fungi</taxon>
        <taxon>Fungi incertae sedis</taxon>
        <taxon>Chytridiomycota</taxon>
        <taxon>Chytridiomycota incertae sedis</taxon>
        <taxon>Chytridiomycetes</taxon>
        <taxon>Rhizophlyctidales</taxon>
        <taxon>Rhizophlyctidaceae</taxon>
        <taxon>Rhizophlyctis</taxon>
    </lineage>
</organism>
<protein>
    <submittedName>
        <fullName evidence="1">Uncharacterized protein</fullName>
    </submittedName>
</protein>
<reference evidence="1" key="1">
    <citation type="submission" date="2020-05" db="EMBL/GenBank/DDBJ databases">
        <title>Phylogenomic resolution of chytrid fungi.</title>
        <authorList>
            <person name="Stajich J.E."/>
            <person name="Amses K."/>
            <person name="Simmons R."/>
            <person name="Seto K."/>
            <person name="Myers J."/>
            <person name="Bonds A."/>
            <person name="Quandt C.A."/>
            <person name="Barry K."/>
            <person name="Liu P."/>
            <person name="Grigoriev I."/>
            <person name="Longcore J.E."/>
            <person name="James T.Y."/>
        </authorList>
    </citation>
    <scope>NUCLEOTIDE SEQUENCE</scope>
    <source>
        <strain evidence="1">JEL0318</strain>
    </source>
</reference>
<proteinExistence type="predicted"/>
<feature type="non-terminal residue" evidence="1">
    <location>
        <position position="1"/>
    </location>
</feature>
<keyword evidence="2" id="KW-1185">Reference proteome</keyword>
<accession>A0AAD5SFG3</accession>
<evidence type="ECO:0000313" key="2">
    <source>
        <dbReference type="Proteomes" id="UP001212841"/>
    </source>
</evidence>
<comment type="caution">
    <text evidence="1">The sequence shown here is derived from an EMBL/GenBank/DDBJ whole genome shotgun (WGS) entry which is preliminary data.</text>
</comment>
<dbReference type="EMBL" id="JADGJD010000223">
    <property type="protein sequence ID" value="KAJ3053252.1"/>
    <property type="molecule type" value="Genomic_DNA"/>
</dbReference>
<sequence>ALVRGECALPPVDWSGHIGRLVKVGGGRVEEGLFLLASRQASGSGARSLTNHFIGVLVGVGETEPKDAPSWWREWIPTKEGVGKLLTLGGLVGEDGVQGQIAIAGSKIVEVFKGLVRWAREGDREIFERFLSTLVPHFLVGAGTETGASTTMLRDGILQTLFETYLSLPPMSPPAVVRSLTTLLTSSPTSTLSLLSFLPGSSYAPVDSSRQWTSKELLSLGRCVEVAVAGGGDWVGQSVAGAFGSNGGNGSLEDLEGVLVRVAKEVAGTEVVKDGVGTVLNCVRGFVEGHGVVVGKRWVVKMLDVIIVLCGGKDVSVRALDDGWGMGVGGVVGMFWGVMRGDGREFVVISEEMWRTFEDECVVVLGEVLDGQDDAVKRQTIKRLLRILQCTTTEEGPRTRGRIKLAHHTRNQIVELVLRLRDDESVRENWLDVVE</sequence>
<name>A0AAD5SFG3_9FUNG</name>
<evidence type="ECO:0000313" key="1">
    <source>
        <dbReference type="EMBL" id="KAJ3053252.1"/>
    </source>
</evidence>